<dbReference type="Pfam" id="PF13185">
    <property type="entry name" value="GAF_2"/>
    <property type="match status" value="1"/>
</dbReference>
<sequence>MSAEAIPPGDLPGVAAYLAATTELAVRLVPGVTAASVTVLSAAQAQTPAFTGHLAFELDQVQYELGNGPCMHAASTGSPVEIVDARADERWPDYAGAAAARGARSSLSIPLSIAGESTGALNLYGERVAAFTDEQVRRSAGSVGSAAAVGLTALLDLATAADRAGNMESAMVSRAVIEQAKGIIMERRRVTADAAFEVLRTASQTTNRKLRDVAEHLVVSGELLGQ</sequence>
<evidence type="ECO:0000256" key="3">
    <source>
        <dbReference type="ARBA" id="ARBA00023015"/>
    </source>
</evidence>
<evidence type="ECO:0000256" key="4">
    <source>
        <dbReference type="ARBA" id="ARBA00023163"/>
    </source>
</evidence>
<keyword evidence="2" id="KW-0418">Kinase</keyword>
<dbReference type="Gene3D" id="1.10.10.10">
    <property type="entry name" value="Winged helix-like DNA-binding domain superfamily/Winged helix DNA-binding domain"/>
    <property type="match status" value="1"/>
</dbReference>
<keyword evidence="3" id="KW-0805">Transcription regulation</keyword>
<dbReference type="SUPFAM" id="SSF52172">
    <property type="entry name" value="CheY-like"/>
    <property type="match status" value="1"/>
</dbReference>
<proteinExistence type="predicted"/>
<dbReference type="InterPro" id="IPR036388">
    <property type="entry name" value="WH-like_DNA-bd_sf"/>
</dbReference>
<dbReference type="SUPFAM" id="SSF55781">
    <property type="entry name" value="GAF domain-like"/>
    <property type="match status" value="1"/>
</dbReference>
<gene>
    <name evidence="6" type="ORF">SAMN05660748_2582</name>
</gene>
<dbReference type="Pfam" id="PF03861">
    <property type="entry name" value="ANTAR"/>
    <property type="match status" value="1"/>
</dbReference>
<dbReference type="PROSITE" id="PS50921">
    <property type="entry name" value="ANTAR"/>
    <property type="match status" value="1"/>
</dbReference>
<dbReference type="PIRSF" id="PIRSF036625">
    <property type="entry name" value="GAF_ANTAR"/>
    <property type="match status" value="1"/>
</dbReference>
<dbReference type="GO" id="GO:0016301">
    <property type="term" value="F:kinase activity"/>
    <property type="evidence" value="ECO:0007669"/>
    <property type="project" value="UniProtKB-KW"/>
</dbReference>
<dbReference type="RefSeq" id="WP_097195366.1">
    <property type="nucleotide sequence ID" value="NZ_OBQI01000003.1"/>
</dbReference>
<organism evidence="6 7">
    <name type="scientific">Blastococcus aggregatus</name>
    <dbReference type="NCBI Taxonomy" id="38502"/>
    <lineage>
        <taxon>Bacteria</taxon>
        <taxon>Bacillati</taxon>
        <taxon>Actinomycetota</taxon>
        <taxon>Actinomycetes</taxon>
        <taxon>Geodermatophilales</taxon>
        <taxon>Geodermatophilaceae</taxon>
        <taxon>Blastococcus</taxon>
    </lineage>
</organism>
<protein>
    <submittedName>
        <fullName evidence="6">GAF domain-containing protein</fullName>
    </submittedName>
</protein>
<dbReference type="EMBL" id="OBQI01000003">
    <property type="protein sequence ID" value="SOC49850.1"/>
    <property type="molecule type" value="Genomic_DNA"/>
</dbReference>
<evidence type="ECO:0000256" key="2">
    <source>
        <dbReference type="ARBA" id="ARBA00022777"/>
    </source>
</evidence>
<keyword evidence="7" id="KW-1185">Reference proteome</keyword>
<dbReference type="InterPro" id="IPR003018">
    <property type="entry name" value="GAF"/>
</dbReference>
<dbReference type="Gene3D" id="3.30.450.40">
    <property type="match status" value="1"/>
</dbReference>
<dbReference type="GO" id="GO:0003723">
    <property type="term" value="F:RNA binding"/>
    <property type="evidence" value="ECO:0007669"/>
    <property type="project" value="InterPro"/>
</dbReference>
<evidence type="ECO:0000259" key="5">
    <source>
        <dbReference type="PROSITE" id="PS50921"/>
    </source>
</evidence>
<evidence type="ECO:0000313" key="6">
    <source>
        <dbReference type="EMBL" id="SOC49850.1"/>
    </source>
</evidence>
<dbReference type="SMART" id="SM01012">
    <property type="entry name" value="ANTAR"/>
    <property type="match status" value="1"/>
</dbReference>
<keyword evidence="4" id="KW-0804">Transcription</keyword>
<dbReference type="InterPro" id="IPR005561">
    <property type="entry name" value="ANTAR"/>
</dbReference>
<dbReference type="AlphaFoldDB" id="A0A285V719"/>
<keyword evidence="1" id="KW-0808">Transferase</keyword>
<evidence type="ECO:0000256" key="1">
    <source>
        <dbReference type="ARBA" id="ARBA00022679"/>
    </source>
</evidence>
<dbReference type="InterPro" id="IPR012074">
    <property type="entry name" value="GAF_ANTAR"/>
</dbReference>
<dbReference type="OrthoDB" id="7466251at2"/>
<dbReference type="InterPro" id="IPR011006">
    <property type="entry name" value="CheY-like_superfamily"/>
</dbReference>
<accession>A0A285V719</accession>
<name>A0A285V719_9ACTN</name>
<feature type="domain" description="ANTAR" evidence="5">
    <location>
        <begin position="157"/>
        <end position="218"/>
    </location>
</feature>
<dbReference type="InterPro" id="IPR029016">
    <property type="entry name" value="GAF-like_dom_sf"/>
</dbReference>
<evidence type="ECO:0000313" key="7">
    <source>
        <dbReference type="Proteomes" id="UP000219435"/>
    </source>
</evidence>
<dbReference type="Proteomes" id="UP000219435">
    <property type="component" value="Unassembled WGS sequence"/>
</dbReference>
<reference evidence="7" key="1">
    <citation type="submission" date="2017-08" db="EMBL/GenBank/DDBJ databases">
        <authorList>
            <person name="Varghese N."/>
            <person name="Submissions S."/>
        </authorList>
    </citation>
    <scope>NUCLEOTIDE SEQUENCE [LARGE SCALE GENOMIC DNA]</scope>
    <source>
        <strain evidence="7">DSM 4725</strain>
    </source>
</reference>